<protein>
    <submittedName>
        <fullName evidence="2">Uncharacterized protein</fullName>
    </submittedName>
</protein>
<evidence type="ECO:0000313" key="2">
    <source>
        <dbReference type="EMBL" id="OJJ53002.1"/>
    </source>
</evidence>
<dbReference type="RefSeq" id="XP_040696808.1">
    <property type="nucleotide sequence ID" value="XM_040848338.1"/>
</dbReference>
<dbReference type="AlphaFoldDB" id="A0A1L9T0K2"/>
<dbReference type="VEuPathDB" id="FungiDB:ASPSYDRAFT_51666"/>
<evidence type="ECO:0000256" key="1">
    <source>
        <dbReference type="SAM" id="MobiDB-lite"/>
    </source>
</evidence>
<organism evidence="2 3">
    <name type="scientific">Aspergillus sydowii CBS 593.65</name>
    <dbReference type="NCBI Taxonomy" id="1036612"/>
    <lineage>
        <taxon>Eukaryota</taxon>
        <taxon>Fungi</taxon>
        <taxon>Dikarya</taxon>
        <taxon>Ascomycota</taxon>
        <taxon>Pezizomycotina</taxon>
        <taxon>Eurotiomycetes</taxon>
        <taxon>Eurotiomycetidae</taxon>
        <taxon>Eurotiales</taxon>
        <taxon>Aspergillaceae</taxon>
        <taxon>Aspergillus</taxon>
        <taxon>Aspergillus subgen. Nidulantes</taxon>
    </lineage>
</organism>
<reference evidence="3" key="1">
    <citation type="journal article" date="2017" name="Genome Biol.">
        <title>Comparative genomics reveals high biological diversity and specific adaptations in the industrially and medically important fungal genus Aspergillus.</title>
        <authorList>
            <person name="de Vries R.P."/>
            <person name="Riley R."/>
            <person name="Wiebenga A."/>
            <person name="Aguilar-Osorio G."/>
            <person name="Amillis S."/>
            <person name="Uchima C.A."/>
            <person name="Anderluh G."/>
            <person name="Asadollahi M."/>
            <person name="Askin M."/>
            <person name="Barry K."/>
            <person name="Battaglia E."/>
            <person name="Bayram O."/>
            <person name="Benocci T."/>
            <person name="Braus-Stromeyer S.A."/>
            <person name="Caldana C."/>
            <person name="Canovas D."/>
            <person name="Cerqueira G.C."/>
            <person name="Chen F."/>
            <person name="Chen W."/>
            <person name="Choi C."/>
            <person name="Clum A."/>
            <person name="Dos Santos R.A."/>
            <person name="Damasio A.R."/>
            <person name="Diallinas G."/>
            <person name="Emri T."/>
            <person name="Fekete E."/>
            <person name="Flipphi M."/>
            <person name="Freyberg S."/>
            <person name="Gallo A."/>
            <person name="Gournas C."/>
            <person name="Habgood R."/>
            <person name="Hainaut M."/>
            <person name="Harispe M.L."/>
            <person name="Henrissat B."/>
            <person name="Hilden K.S."/>
            <person name="Hope R."/>
            <person name="Hossain A."/>
            <person name="Karabika E."/>
            <person name="Karaffa L."/>
            <person name="Karanyi Z."/>
            <person name="Krasevec N."/>
            <person name="Kuo A."/>
            <person name="Kusch H."/>
            <person name="LaButti K."/>
            <person name="Lagendijk E.L."/>
            <person name="Lapidus A."/>
            <person name="Levasseur A."/>
            <person name="Lindquist E."/>
            <person name="Lipzen A."/>
            <person name="Logrieco A.F."/>
            <person name="MacCabe A."/>
            <person name="Maekelae M.R."/>
            <person name="Malavazi I."/>
            <person name="Melin P."/>
            <person name="Meyer V."/>
            <person name="Mielnichuk N."/>
            <person name="Miskei M."/>
            <person name="Molnar A.P."/>
            <person name="Mule G."/>
            <person name="Ngan C.Y."/>
            <person name="Orejas M."/>
            <person name="Orosz E."/>
            <person name="Ouedraogo J.P."/>
            <person name="Overkamp K.M."/>
            <person name="Park H.-S."/>
            <person name="Perrone G."/>
            <person name="Piumi F."/>
            <person name="Punt P.J."/>
            <person name="Ram A.F."/>
            <person name="Ramon A."/>
            <person name="Rauscher S."/>
            <person name="Record E."/>
            <person name="Riano-Pachon D.M."/>
            <person name="Robert V."/>
            <person name="Roehrig J."/>
            <person name="Ruller R."/>
            <person name="Salamov A."/>
            <person name="Salih N.S."/>
            <person name="Samson R.A."/>
            <person name="Sandor E."/>
            <person name="Sanguinetti M."/>
            <person name="Schuetze T."/>
            <person name="Sepcic K."/>
            <person name="Shelest E."/>
            <person name="Sherlock G."/>
            <person name="Sophianopoulou V."/>
            <person name="Squina F.M."/>
            <person name="Sun H."/>
            <person name="Susca A."/>
            <person name="Todd R.B."/>
            <person name="Tsang A."/>
            <person name="Unkles S.E."/>
            <person name="van de Wiele N."/>
            <person name="van Rossen-Uffink D."/>
            <person name="Oliveira J.V."/>
            <person name="Vesth T.C."/>
            <person name="Visser J."/>
            <person name="Yu J.-H."/>
            <person name="Zhou M."/>
            <person name="Andersen M.R."/>
            <person name="Archer D.B."/>
            <person name="Baker S.E."/>
            <person name="Benoit I."/>
            <person name="Brakhage A.A."/>
            <person name="Braus G.H."/>
            <person name="Fischer R."/>
            <person name="Frisvad J.C."/>
            <person name="Goldman G.H."/>
            <person name="Houbraken J."/>
            <person name="Oakley B."/>
            <person name="Pocsi I."/>
            <person name="Scazzocchio C."/>
            <person name="Seiboth B."/>
            <person name="vanKuyk P.A."/>
            <person name="Wortman J."/>
            <person name="Dyer P.S."/>
            <person name="Grigoriev I.V."/>
        </authorList>
    </citation>
    <scope>NUCLEOTIDE SEQUENCE [LARGE SCALE GENOMIC DNA]</scope>
    <source>
        <strain evidence="3">CBS 593.65</strain>
    </source>
</reference>
<sequence>MTDSRNNGACEPGDLYDGSTESEPLEITVPTTSLNPFEKLSESIEQQPFSSSRNLTKKIDDRHISLNNDKTREEFLFFFFSKCSI</sequence>
<proteinExistence type="predicted"/>
<evidence type="ECO:0000313" key="3">
    <source>
        <dbReference type="Proteomes" id="UP000184356"/>
    </source>
</evidence>
<keyword evidence="3" id="KW-1185">Reference proteome</keyword>
<accession>A0A1L9T0K2</accession>
<feature type="region of interest" description="Disordered" evidence="1">
    <location>
        <begin position="1"/>
        <end position="23"/>
    </location>
</feature>
<gene>
    <name evidence="2" type="ORF">ASPSYDRAFT_51666</name>
</gene>
<dbReference type="EMBL" id="KV878599">
    <property type="protein sequence ID" value="OJJ53002.1"/>
    <property type="molecule type" value="Genomic_DNA"/>
</dbReference>
<name>A0A1L9T0K2_9EURO</name>
<dbReference type="GeneID" id="63764411"/>
<dbReference type="Proteomes" id="UP000184356">
    <property type="component" value="Unassembled WGS sequence"/>
</dbReference>